<protein>
    <recommendedName>
        <fullName evidence="5">UDP-N-acetylglucosamine kinase</fullName>
        <ecNumber evidence="2">2.7.1.176</ecNumber>
    </recommendedName>
    <alternativeName>
        <fullName evidence="5">UDP-N-acetylglucosamine kinase</fullName>
    </alternativeName>
</protein>
<dbReference type="Gene3D" id="3.40.50.300">
    <property type="entry name" value="P-loop containing nucleotide triphosphate hydrolases"/>
    <property type="match status" value="1"/>
</dbReference>
<dbReference type="SUPFAM" id="SSF52540">
    <property type="entry name" value="P-loop containing nucleoside triphosphate hydrolases"/>
    <property type="match status" value="1"/>
</dbReference>
<dbReference type="Proteomes" id="UP001499895">
    <property type="component" value="Unassembled WGS sequence"/>
</dbReference>
<reference evidence="9 10" key="1">
    <citation type="journal article" date="2019" name="Int. J. Syst. Evol. Microbiol.">
        <title>The Global Catalogue of Microorganisms (GCM) 10K type strain sequencing project: providing services to taxonomists for standard genome sequencing and annotation.</title>
        <authorList>
            <consortium name="The Broad Institute Genomics Platform"/>
            <consortium name="The Broad Institute Genome Sequencing Center for Infectious Disease"/>
            <person name="Wu L."/>
            <person name="Ma J."/>
        </authorList>
    </citation>
    <scope>NUCLEOTIDE SEQUENCE [LARGE SCALE GENOMIC DNA]</scope>
    <source>
        <strain evidence="9 10">JCM 10649</strain>
    </source>
</reference>
<dbReference type="RefSeq" id="WP_344090148.1">
    <property type="nucleotide sequence ID" value="NZ_BAAAHB010000026.1"/>
</dbReference>
<dbReference type="EC" id="2.7.1.176" evidence="2"/>
<keyword evidence="10" id="KW-1185">Reference proteome</keyword>
<evidence type="ECO:0000313" key="10">
    <source>
        <dbReference type="Proteomes" id="UP001499895"/>
    </source>
</evidence>
<sequence>MAEAKDFFLSEAELTRIFAAEVRNFVFSGYTPQRDPVLVLLGGQPAAGKSQAMAAAEQRHADRQLVPLTGDELRRFHPRYQELLEKQPLLFPNATGQASGAWVRMSIEHALDNGYSLMLEGIFRDPAMTVATAERFARAGHSVEVIGLAVPEERSRLDSLHRYLAAGRWTPPNAHDLAIRMMPETIAAAEASAAVRRITITNRAADELYVNERGPDGRWRGEPGAVQALTAGRARPLPADEARGWLVRHREVVITFAGRAEIDNTSRPVLHRVTVDAESIAVMADPDPRSALRMAHAGELSVLRTLVSEPPTPDAPLELLPDKELTQLHARLKRGEKAAQRASRPPGQEEAFDVVQRLKDQGASPELIARAQTSAVEDRQYAERRAFTAAARASRLGRLRQQTAAEIQRRGRLPVVQRQAEDGLRQQLQGVLRPARRPRAVPPPGVQAPRSKGPQHPPRGRGQSL</sequence>
<dbReference type="InterPro" id="IPR010488">
    <property type="entry name" value="Zeta_toxin_domain"/>
</dbReference>
<gene>
    <name evidence="9" type="ORF">GCM10009544_28550</name>
</gene>
<evidence type="ECO:0000256" key="3">
    <source>
        <dbReference type="ARBA" id="ARBA00022741"/>
    </source>
</evidence>
<evidence type="ECO:0000259" key="8">
    <source>
        <dbReference type="Pfam" id="PF06414"/>
    </source>
</evidence>
<keyword evidence="4" id="KW-0067">ATP-binding</keyword>
<evidence type="ECO:0000256" key="2">
    <source>
        <dbReference type="ARBA" id="ARBA00011963"/>
    </source>
</evidence>
<keyword evidence="3" id="KW-0547">Nucleotide-binding</keyword>
<evidence type="ECO:0000313" key="9">
    <source>
        <dbReference type="EMBL" id="GAA0464479.1"/>
    </source>
</evidence>
<name>A0ABN1A0C4_9ACTN</name>
<dbReference type="EMBL" id="BAAAHB010000026">
    <property type="protein sequence ID" value="GAA0464479.1"/>
    <property type="molecule type" value="Genomic_DNA"/>
</dbReference>
<dbReference type="Pfam" id="PF06414">
    <property type="entry name" value="Zeta_toxin"/>
    <property type="match status" value="1"/>
</dbReference>
<evidence type="ECO:0000256" key="6">
    <source>
        <dbReference type="ARBA" id="ARBA00048178"/>
    </source>
</evidence>
<proteinExistence type="inferred from homology"/>
<comment type="similarity">
    <text evidence="1">Belongs to the zeta toxin family.</text>
</comment>
<feature type="region of interest" description="Disordered" evidence="7">
    <location>
        <begin position="420"/>
        <end position="465"/>
    </location>
</feature>
<comment type="catalytic activity">
    <reaction evidence="6">
        <text>UDP-N-acetyl-alpha-D-glucosamine + ATP = UDP-N-acetyl-alpha-D-glucosamine 3'-phosphate + ADP + H(+)</text>
        <dbReference type="Rhea" id="RHEA:32671"/>
        <dbReference type="ChEBI" id="CHEBI:15378"/>
        <dbReference type="ChEBI" id="CHEBI:30616"/>
        <dbReference type="ChEBI" id="CHEBI:57705"/>
        <dbReference type="ChEBI" id="CHEBI:64353"/>
        <dbReference type="ChEBI" id="CHEBI:456216"/>
        <dbReference type="EC" id="2.7.1.176"/>
    </reaction>
</comment>
<evidence type="ECO:0000256" key="7">
    <source>
        <dbReference type="SAM" id="MobiDB-lite"/>
    </source>
</evidence>
<organism evidence="9 10">
    <name type="scientific">Streptomyces stramineus</name>
    <dbReference type="NCBI Taxonomy" id="173861"/>
    <lineage>
        <taxon>Bacteria</taxon>
        <taxon>Bacillati</taxon>
        <taxon>Actinomycetota</taxon>
        <taxon>Actinomycetes</taxon>
        <taxon>Kitasatosporales</taxon>
        <taxon>Streptomycetaceae</taxon>
        <taxon>Streptomyces</taxon>
    </lineage>
</organism>
<evidence type="ECO:0000256" key="5">
    <source>
        <dbReference type="ARBA" id="ARBA00032897"/>
    </source>
</evidence>
<evidence type="ECO:0000256" key="1">
    <source>
        <dbReference type="ARBA" id="ARBA00009104"/>
    </source>
</evidence>
<feature type="domain" description="Zeta toxin" evidence="8">
    <location>
        <begin position="30"/>
        <end position="211"/>
    </location>
</feature>
<comment type="caution">
    <text evidence="9">The sequence shown here is derived from an EMBL/GenBank/DDBJ whole genome shotgun (WGS) entry which is preliminary data.</text>
</comment>
<evidence type="ECO:0000256" key="4">
    <source>
        <dbReference type="ARBA" id="ARBA00022840"/>
    </source>
</evidence>
<dbReference type="InterPro" id="IPR027417">
    <property type="entry name" value="P-loop_NTPase"/>
</dbReference>
<accession>A0ABN1A0C4</accession>